<organism evidence="3 4">
    <name type="scientific">Aestuariispira insulae</name>
    <dbReference type="NCBI Taxonomy" id="1461337"/>
    <lineage>
        <taxon>Bacteria</taxon>
        <taxon>Pseudomonadati</taxon>
        <taxon>Pseudomonadota</taxon>
        <taxon>Alphaproteobacteria</taxon>
        <taxon>Rhodospirillales</taxon>
        <taxon>Kiloniellaceae</taxon>
        <taxon>Aestuariispira</taxon>
    </lineage>
</organism>
<dbReference type="Pfam" id="PF04909">
    <property type="entry name" value="Amidohydro_2"/>
    <property type="match status" value="1"/>
</dbReference>
<accession>A0A3D9HRM9</accession>
<dbReference type="GO" id="GO:0016787">
    <property type="term" value="F:hydrolase activity"/>
    <property type="evidence" value="ECO:0007669"/>
    <property type="project" value="InterPro"/>
</dbReference>
<protein>
    <submittedName>
        <fullName evidence="3">Tat protein secretion system quality control protein TatD with DNase activity</fullName>
    </submittedName>
</protein>
<dbReference type="InterPro" id="IPR032466">
    <property type="entry name" value="Metal_Hydrolase"/>
</dbReference>
<keyword evidence="4" id="KW-1185">Reference proteome</keyword>
<evidence type="ECO:0000313" key="3">
    <source>
        <dbReference type="EMBL" id="RED52055.1"/>
    </source>
</evidence>
<feature type="signal peptide" evidence="1">
    <location>
        <begin position="1"/>
        <end position="21"/>
    </location>
</feature>
<comment type="caution">
    <text evidence="3">The sequence shown here is derived from an EMBL/GenBank/DDBJ whole genome shotgun (WGS) entry which is preliminary data.</text>
</comment>
<evidence type="ECO:0000313" key="4">
    <source>
        <dbReference type="Proteomes" id="UP000256845"/>
    </source>
</evidence>
<dbReference type="AlphaFoldDB" id="A0A3D9HRM9"/>
<dbReference type="Gene3D" id="3.20.20.140">
    <property type="entry name" value="Metal-dependent hydrolases"/>
    <property type="match status" value="1"/>
</dbReference>
<dbReference type="OrthoDB" id="3982782at2"/>
<reference evidence="3 4" key="1">
    <citation type="submission" date="2018-07" db="EMBL/GenBank/DDBJ databases">
        <title>Genomic Encyclopedia of Type Strains, Phase III (KMG-III): the genomes of soil and plant-associated and newly described type strains.</title>
        <authorList>
            <person name="Whitman W."/>
        </authorList>
    </citation>
    <scope>NUCLEOTIDE SEQUENCE [LARGE SCALE GENOMIC DNA]</scope>
    <source>
        <strain evidence="3 4">CECT 8488</strain>
    </source>
</reference>
<dbReference type="SUPFAM" id="SSF51556">
    <property type="entry name" value="Metallo-dependent hydrolases"/>
    <property type="match status" value="1"/>
</dbReference>
<proteinExistence type="predicted"/>
<dbReference type="Proteomes" id="UP000256845">
    <property type="component" value="Unassembled WGS sequence"/>
</dbReference>
<dbReference type="InterPro" id="IPR006680">
    <property type="entry name" value="Amidohydro-rel"/>
</dbReference>
<keyword evidence="1" id="KW-0732">Signal</keyword>
<evidence type="ECO:0000256" key="1">
    <source>
        <dbReference type="SAM" id="SignalP"/>
    </source>
</evidence>
<dbReference type="EMBL" id="QRDW01000002">
    <property type="protein sequence ID" value="RED52055.1"/>
    <property type="molecule type" value="Genomic_DNA"/>
</dbReference>
<evidence type="ECO:0000259" key="2">
    <source>
        <dbReference type="Pfam" id="PF04909"/>
    </source>
</evidence>
<feature type="domain" description="Amidohydrolase-related" evidence="2">
    <location>
        <begin position="99"/>
        <end position="268"/>
    </location>
</feature>
<feature type="chain" id="PRO_5017828470" evidence="1">
    <location>
        <begin position="22"/>
        <end position="274"/>
    </location>
</feature>
<gene>
    <name evidence="3" type="ORF">DFP90_10272</name>
</gene>
<sequence>MHRVLRAAVFLAGLASSFGTAADELPLIDGHIHYSHDAWEETPPEQAIEILRAAGLWKALVSSSSDEGTQKLYQLAPDLVVPVLRPYRKRGELGRWFRDETVPDMLAERIAQYHYLGIGEFHVSGADADSQVMRAVVQLAKKHDLFLHAHSDADAVDRIFKQDSTARVLWAHAGFEPVEVIRAMMGKHKKLWADLSFRTPETGDGGVRPEWRALFEEFPDRFLIGTDTYTPERWSYVGAYADQVRSWLAALPEDQAIAIAHGNAERLLAATRTP</sequence>
<dbReference type="RefSeq" id="WP_115935615.1">
    <property type="nucleotide sequence ID" value="NZ_QRDW01000002.1"/>
</dbReference>
<name>A0A3D9HRM9_9PROT</name>